<dbReference type="Gene3D" id="1.10.3720.10">
    <property type="entry name" value="MetI-like"/>
    <property type="match status" value="1"/>
</dbReference>
<evidence type="ECO:0000256" key="4">
    <source>
        <dbReference type="ARBA" id="ARBA00022692"/>
    </source>
</evidence>
<dbReference type="Proteomes" id="UP000193862">
    <property type="component" value="Unassembled WGS sequence"/>
</dbReference>
<evidence type="ECO:0000256" key="1">
    <source>
        <dbReference type="ARBA" id="ARBA00004651"/>
    </source>
</evidence>
<dbReference type="RefSeq" id="WP_085837776.1">
    <property type="nucleotide sequence ID" value="NZ_FWFS01000012.1"/>
</dbReference>
<dbReference type="PANTHER" id="PTHR43744">
    <property type="entry name" value="ABC TRANSPORTER PERMEASE PROTEIN MG189-RELATED-RELATED"/>
    <property type="match status" value="1"/>
</dbReference>
<evidence type="ECO:0000313" key="9">
    <source>
        <dbReference type="EMBL" id="SLN64708.1"/>
    </source>
</evidence>
<feature type="transmembrane region" description="Helical" evidence="7">
    <location>
        <begin position="177"/>
        <end position="199"/>
    </location>
</feature>
<dbReference type="OrthoDB" id="9815445at2"/>
<comment type="subcellular location">
    <subcellularLocation>
        <location evidence="1 7">Cell membrane</location>
        <topology evidence="1 7">Multi-pass membrane protein</topology>
    </subcellularLocation>
</comment>
<feature type="transmembrane region" description="Helical" evidence="7">
    <location>
        <begin position="205"/>
        <end position="227"/>
    </location>
</feature>
<evidence type="ECO:0000256" key="6">
    <source>
        <dbReference type="ARBA" id="ARBA00023136"/>
    </source>
</evidence>
<accession>A0A1Y5TNS2</accession>
<dbReference type="InterPro" id="IPR000515">
    <property type="entry name" value="MetI-like"/>
</dbReference>
<keyword evidence="3" id="KW-1003">Cell membrane</keyword>
<dbReference type="CDD" id="cd06261">
    <property type="entry name" value="TM_PBP2"/>
    <property type="match status" value="1"/>
</dbReference>
<keyword evidence="5 7" id="KW-1133">Transmembrane helix</keyword>
<evidence type="ECO:0000313" key="10">
    <source>
        <dbReference type="Proteomes" id="UP000193862"/>
    </source>
</evidence>
<feature type="domain" description="ABC transmembrane type-1" evidence="8">
    <location>
        <begin position="171"/>
        <end position="363"/>
    </location>
</feature>
<evidence type="ECO:0000256" key="7">
    <source>
        <dbReference type="RuleBase" id="RU363032"/>
    </source>
</evidence>
<feature type="transmembrane region" description="Helical" evidence="7">
    <location>
        <begin position="239"/>
        <end position="258"/>
    </location>
</feature>
<evidence type="ECO:0000256" key="2">
    <source>
        <dbReference type="ARBA" id="ARBA00022448"/>
    </source>
</evidence>
<reference evidence="9 10" key="1">
    <citation type="submission" date="2017-03" db="EMBL/GenBank/DDBJ databases">
        <authorList>
            <person name="Afonso C.L."/>
            <person name="Miller P.J."/>
            <person name="Scott M.A."/>
            <person name="Spackman E."/>
            <person name="Goraichik I."/>
            <person name="Dimitrov K.M."/>
            <person name="Suarez D.L."/>
            <person name="Swayne D.E."/>
        </authorList>
    </citation>
    <scope>NUCLEOTIDE SEQUENCE [LARGE SCALE GENOMIC DNA]</scope>
    <source>
        <strain evidence="9 10">CECT 8620</strain>
    </source>
</reference>
<dbReference type="GO" id="GO:0055085">
    <property type="term" value="P:transmembrane transport"/>
    <property type="evidence" value="ECO:0007669"/>
    <property type="project" value="InterPro"/>
</dbReference>
<feature type="transmembrane region" description="Helical" evidence="7">
    <location>
        <begin position="12"/>
        <end position="35"/>
    </location>
</feature>
<evidence type="ECO:0000256" key="3">
    <source>
        <dbReference type="ARBA" id="ARBA00022475"/>
    </source>
</evidence>
<dbReference type="AlphaFoldDB" id="A0A1Y5TNS2"/>
<evidence type="ECO:0000256" key="5">
    <source>
        <dbReference type="ARBA" id="ARBA00022989"/>
    </source>
</evidence>
<keyword evidence="4 7" id="KW-0812">Transmembrane</keyword>
<proteinExistence type="inferred from homology"/>
<dbReference type="InterPro" id="IPR035906">
    <property type="entry name" value="MetI-like_sf"/>
</dbReference>
<keyword evidence="10" id="KW-1185">Reference proteome</keyword>
<dbReference type="GO" id="GO:0005886">
    <property type="term" value="C:plasma membrane"/>
    <property type="evidence" value="ECO:0007669"/>
    <property type="project" value="UniProtKB-SubCell"/>
</dbReference>
<dbReference type="Pfam" id="PF00528">
    <property type="entry name" value="BPD_transp_1"/>
    <property type="match status" value="1"/>
</dbReference>
<feature type="transmembrane region" description="Helical" evidence="7">
    <location>
        <begin position="295"/>
        <end position="321"/>
    </location>
</feature>
<protein>
    <submittedName>
        <fullName evidence="9">L-arabinose transport system permease protein AraQ</fullName>
    </submittedName>
</protein>
<organism evidence="9 10">
    <name type="scientific">Aquimixticola soesokkakensis</name>
    <dbReference type="NCBI Taxonomy" id="1519096"/>
    <lineage>
        <taxon>Bacteria</taxon>
        <taxon>Pseudomonadati</taxon>
        <taxon>Pseudomonadota</taxon>
        <taxon>Alphaproteobacteria</taxon>
        <taxon>Rhodobacterales</taxon>
        <taxon>Paracoccaceae</taxon>
        <taxon>Aquimixticola</taxon>
    </lineage>
</organism>
<feature type="transmembrane region" description="Helical" evidence="7">
    <location>
        <begin position="342"/>
        <end position="363"/>
    </location>
</feature>
<name>A0A1Y5TNS2_9RHOB</name>
<evidence type="ECO:0000259" key="8">
    <source>
        <dbReference type="PROSITE" id="PS50928"/>
    </source>
</evidence>
<dbReference type="PROSITE" id="PS50928">
    <property type="entry name" value="ABC_TM1"/>
    <property type="match status" value="1"/>
</dbReference>
<dbReference type="SUPFAM" id="SSF161098">
    <property type="entry name" value="MetI-like"/>
    <property type="match status" value="1"/>
</dbReference>
<dbReference type="PANTHER" id="PTHR43744:SF4">
    <property type="entry name" value="OSMOPROTECTIVE COMPOUNDS UPTAKE PERMEASE PROTEIN GGTD"/>
    <property type="match status" value="1"/>
</dbReference>
<sequence length="379" mass="40838">MDNIAGTKSSLTWAVNIAVGLLVLLWVVPTFGLLISSFRDRDAITTSGWWTALSASEQNIVARASAPDTARQVDGVWVIEGNVFEDEGGAGTVSDFGISIREPAAFKAGEVAQDDGHTLSVAENGDYVFTYAEQPSGKRGERVFTTVKTPPSFTTANYTRVLFSEGIGRSFVNTFTVTIPATIIPILVAAFCAYALAWMDFPGRAILIALIVGLLVVPLQMSLIPLLRLHNSIGLGKGYLGIWLAHTGFGLPLAVYLLRNYIAGLPKEIIESAKVDGATDFEIFRRIVLPLSFPALASFAIFQFLWVWNDLLVATVFLGNTESQLVMTGRLRELLGSRGGDWDILAASAFVSIAVPLVVFFAMQKFLVRGLLAGSVKGG</sequence>
<comment type="similarity">
    <text evidence="7">Belongs to the binding-protein-dependent transport system permease family.</text>
</comment>
<gene>
    <name evidence="9" type="primary">araQ_6</name>
    <name evidence="9" type="ORF">AQS8620_02965</name>
</gene>
<keyword evidence="6 7" id="KW-0472">Membrane</keyword>
<keyword evidence="2 7" id="KW-0813">Transport</keyword>
<dbReference type="EMBL" id="FWFS01000012">
    <property type="protein sequence ID" value="SLN64708.1"/>
    <property type="molecule type" value="Genomic_DNA"/>
</dbReference>